<dbReference type="AlphaFoldDB" id="A0A3S5DLX4"/>
<evidence type="ECO:0000256" key="6">
    <source>
        <dbReference type="RuleBase" id="RU364082"/>
    </source>
</evidence>
<dbReference type="Proteomes" id="UP000275777">
    <property type="component" value="Chromosome"/>
</dbReference>
<dbReference type="SUPFAM" id="SSF51735">
    <property type="entry name" value="NAD(P)-binding Rossmann-fold domains"/>
    <property type="match status" value="1"/>
</dbReference>
<evidence type="ECO:0000256" key="4">
    <source>
        <dbReference type="ARBA" id="ARBA00017099"/>
    </source>
</evidence>
<keyword evidence="6 8" id="KW-0560">Oxidoreductase</keyword>
<dbReference type="InterPro" id="IPR005913">
    <property type="entry name" value="dTDP_dehydrorham_reduct"/>
</dbReference>
<dbReference type="UniPathway" id="UPA00124"/>
<dbReference type="InterPro" id="IPR029903">
    <property type="entry name" value="RmlD-like-bd"/>
</dbReference>
<feature type="domain" description="RmlD-like substrate binding" evidence="7">
    <location>
        <begin position="15"/>
        <end position="82"/>
    </location>
</feature>
<comment type="cofactor">
    <cofactor evidence="6">
        <name>Mg(2+)</name>
        <dbReference type="ChEBI" id="CHEBI:18420"/>
    </cofactor>
    <text evidence="6">Binds 1 Mg(2+) ion per monomer.</text>
</comment>
<comment type="catalytic activity">
    <reaction evidence="5 6">
        <text>dTDP-beta-L-rhamnose + NADP(+) = dTDP-4-dehydro-beta-L-rhamnose + NADPH + H(+)</text>
        <dbReference type="Rhea" id="RHEA:21796"/>
        <dbReference type="ChEBI" id="CHEBI:15378"/>
        <dbReference type="ChEBI" id="CHEBI:57510"/>
        <dbReference type="ChEBI" id="CHEBI:57783"/>
        <dbReference type="ChEBI" id="CHEBI:58349"/>
        <dbReference type="ChEBI" id="CHEBI:62830"/>
        <dbReference type="EC" id="1.1.1.133"/>
    </reaction>
</comment>
<comment type="pathway">
    <text evidence="1 6">Carbohydrate biosynthesis; dTDP-L-rhamnose biosynthesis.</text>
</comment>
<evidence type="ECO:0000256" key="5">
    <source>
        <dbReference type="ARBA" id="ARBA00048200"/>
    </source>
</evidence>
<evidence type="ECO:0000256" key="2">
    <source>
        <dbReference type="ARBA" id="ARBA00010944"/>
    </source>
</evidence>
<name>A0A3S5DLX4_CHRVL</name>
<dbReference type="Pfam" id="PF04321">
    <property type="entry name" value="RmlD_sub_bind"/>
    <property type="match status" value="1"/>
</dbReference>
<accession>A0A3S5DLX4</accession>
<organism evidence="8 9">
    <name type="scientific">Chromobacterium violaceum</name>
    <dbReference type="NCBI Taxonomy" id="536"/>
    <lineage>
        <taxon>Bacteria</taxon>
        <taxon>Pseudomonadati</taxon>
        <taxon>Pseudomonadota</taxon>
        <taxon>Betaproteobacteria</taxon>
        <taxon>Neisseriales</taxon>
        <taxon>Chromobacteriaceae</taxon>
        <taxon>Chromobacterium</taxon>
    </lineage>
</organism>
<evidence type="ECO:0000259" key="7">
    <source>
        <dbReference type="Pfam" id="PF04321"/>
    </source>
</evidence>
<proteinExistence type="inferred from homology"/>
<sequence length="106" mass="11446">MGRRAHRAGAGPAWADIIVNPAAYTAVDKAESDEATAHAVNACAVGVIARWTARHGALLVHYSTDYVFSGDGERPWRKTTQPARNRCMDAASWRAKKPSGMPRLAT</sequence>
<protein>
    <recommendedName>
        <fullName evidence="4 6">dTDP-4-dehydrorhamnose reductase</fullName>
        <ecNumber evidence="3 6">1.1.1.133</ecNumber>
    </recommendedName>
</protein>
<dbReference type="InterPro" id="IPR036291">
    <property type="entry name" value="NAD(P)-bd_dom_sf"/>
</dbReference>
<dbReference type="GO" id="GO:0019305">
    <property type="term" value="P:dTDP-rhamnose biosynthetic process"/>
    <property type="evidence" value="ECO:0007669"/>
    <property type="project" value="UniProtKB-UniPathway"/>
</dbReference>
<dbReference type="PANTHER" id="PTHR10491">
    <property type="entry name" value="DTDP-4-DEHYDRORHAMNOSE REDUCTASE"/>
    <property type="match status" value="1"/>
</dbReference>
<dbReference type="GO" id="GO:0008831">
    <property type="term" value="F:dTDP-4-dehydrorhamnose reductase activity"/>
    <property type="evidence" value="ECO:0007669"/>
    <property type="project" value="UniProtKB-EC"/>
</dbReference>
<dbReference type="Gene3D" id="3.40.50.720">
    <property type="entry name" value="NAD(P)-binding Rossmann-like Domain"/>
    <property type="match status" value="1"/>
</dbReference>
<evidence type="ECO:0000256" key="1">
    <source>
        <dbReference type="ARBA" id="ARBA00004781"/>
    </source>
</evidence>
<evidence type="ECO:0000313" key="9">
    <source>
        <dbReference type="Proteomes" id="UP000275777"/>
    </source>
</evidence>
<comment type="similarity">
    <text evidence="2 6">Belongs to the dTDP-4-dehydrorhamnose reductase family.</text>
</comment>
<dbReference type="EC" id="1.1.1.133" evidence="3 6"/>
<evidence type="ECO:0000256" key="3">
    <source>
        <dbReference type="ARBA" id="ARBA00012929"/>
    </source>
</evidence>
<dbReference type="EMBL" id="LR134182">
    <property type="protein sequence ID" value="VEB45317.1"/>
    <property type="molecule type" value="Genomic_DNA"/>
</dbReference>
<reference evidence="8 9" key="1">
    <citation type="submission" date="2018-12" db="EMBL/GenBank/DDBJ databases">
        <authorList>
            <consortium name="Pathogen Informatics"/>
        </authorList>
    </citation>
    <scope>NUCLEOTIDE SEQUENCE [LARGE SCALE GENOMIC DNA]</scope>
    <source>
        <strain evidence="8 9">NCTC9695</strain>
    </source>
</reference>
<keyword evidence="6" id="KW-0521">NADP</keyword>
<evidence type="ECO:0000313" key="8">
    <source>
        <dbReference type="EMBL" id="VEB45317.1"/>
    </source>
</evidence>
<gene>
    <name evidence="8" type="primary">rfbD_1</name>
    <name evidence="8" type="ORF">NCTC9695_05828</name>
</gene>
<dbReference type="PANTHER" id="PTHR10491:SF4">
    <property type="entry name" value="METHIONINE ADENOSYLTRANSFERASE 2 SUBUNIT BETA"/>
    <property type="match status" value="1"/>
</dbReference>
<comment type="function">
    <text evidence="6">Catalyzes the reduction of dTDP-6-deoxy-L-lyxo-4-hexulose to yield dTDP-L-rhamnose.</text>
</comment>
<dbReference type="GO" id="GO:0005829">
    <property type="term" value="C:cytosol"/>
    <property type="evidence" value="ECO:0007669"/>
    <property type="project" value="TreeGrafter"/>
</dbReference>